<feature type="compositionally biased region" description="Basic and acidic residues" evidence="1">
    <location>
        <begin position="50"/>
        <end position="73"/>
    </location>
</feature>
<name>A0A3N0YD53_ANAGA</name>
<proteinExistence type="predicted"/>
<comment type="caution">
    <text evidence="3">The sequence shown here is derived from an EMBL/GenBank/DDBJ whole genome shotgun (WGS) entry which is preliminary data.</text>
</comment>
<evidence type="ECO:0000313" key="4">
    <source>
        <dbReference type="Proteomes" id="UP000281406"/>
    </source>
</evidence>
<dbReference type="Proteomes" id="UP000281406">
    <property type="component" value="Unassembled WGS sequence"/>
</dbReference>
<keyword evidence="4" id="KW-1185">Reference proteome</keyword>
<feature type="signal peptide" evidence="2">
    <location>
        <begin position="1"/>
        <end position="20"/>
    </location>
</feature>
<accession>A0A3N0YD53</accession>
<feature type="region of interest" description="Disordered" evidence="1">
    <location>
        <begin position="50"/>
        <end position="82"/>
    </location>
</feature>
<reference evidence="3 4" key="1">
    <citation type="submission" date="2018-10" db="EMBL/GenBank/DDBJ databases">
        <title>Genome assembly for a Yunnan-Guizhou Plateau 3E fish, Anabarilius grahami (Regan), and its evolutionary and genetic applications.</title>
        <authorList>
            <person name="Jiang W."/>
        </authorList>
    </citation>
    <scope>NUCLEOTIDE SEQUENCE [LARGE SCALE GENOMIC DNA]</scope>
    <source>
        <strain evidence="3">AG-KIZ</strain>
        <tissue evidence="3">Muscle</tissue>
    </source>
</reference>
<organism evidence="3 4">
    <name type="scientific">Anabarilius grahami</name>
    <name type="common">Kanglang fish</name>
    <name type="synonym">Barilius grahami</name>
    <dbReference type="NCBI Taxonomy" id="495550"/>
    <lineage>
        <taxon>Eukaryota</taxon>
        <taxon>Metazoa</taxon>
        <taxon>Chordata</taxon>
        <taxon>Craniata</taxon>
        <taxon>Vertebrata</taxon>
        <taxon>Euteleostomi</taxon>
        <taxon>Actinopterygii</taxon>
        <taxon>Neopterygii</taxon>
        <taxon>Teleostei</taxon>
        <taxon>Ostariophysi</taxon>
        <taxon>Cypriniformes</taxon>
        <taxon>Xenocyprididae</taxon>
        <taxon>Xenocypridinae</taxon>
        <taxon>Xenocypridinae incertae sedis</taxon>
        <taxon>Anabarilius</taxon>
    </lineage>
</organism>
<sequence>MQWAVILAVLCKWFLMYVDGGCDCGFPQDRHKRSVAAGRETFSKVIRQEAKWDRERERERERGTGSGKDHEPGLKLGSPEAH</sequence>
<protein>
    <recommendedName>
        <fullName evidence="5">Secreted protein</fullName>
    </recommendedName>
</protein>
<evidence type="ECO:0000256" key="2">
    <source>
        <dbReference type="SAM" id="SignalP"/>
    </source>
</evidence>
<evidence type="ECO:0000313" key="3">
    <source>
        <dbReference type="EMBL" id="ROL44152.1"/>
    </source>
</evidence>
<evidence type="ECO:0008006" key="5">
    <source>
        <dbReference type="Google" id="ProtNLM"/>
    </source>
</evidence>
<evidence type="ECO:0000256" key="1">
    <source>
        <dbReference type="SAM" id="MobiDB-lite"/>
    </source>
</evidence>
<dbReference type="AlphaFoldDB" id="A0A3N0YD53"/>
<keyword evidence="2" id="KW-0732">Signal</keyword>
<gene>
    <name evidence="3" type="ORF">DPX16_5346</name>
</gene>
<dbReference type="EMBL" id="RJVU01046797">
    <property type="protein sequence ID" value="ROL44152.1"/>
    <property type="molecule type" value="Genomic_DNA"/>
</dbReference>
<feature type="chain" id="PRO_5018199593" description="Secreted protein" evidence="2">
    <location>
        <begin position="21"/>
        <end position="82"/>
    </location>
</feature>